<comment type="subcellular location">
    <subcellularLocation>
        <location evidence="1">Nucleus</location>
    </subcellularLocation>
</comment>
<dbReference type="Proteomes" id="UP000813461">
    <property type="component" value="Unassembled WGS sequence"/>
</dbReference>
<comment type="caution">
    <text evidence="4">The sequence shown here is derived from an EMBL/GenBank/DDBJ whole genome shotgun (WGS) entry which is preliminary data.</text>
</comment>
<dbReference type="SMART" id="SM00066">
    <property type="entry name" value="GAL4"/>
    <property type="match status" value="1"/>
</dbReference>
<accession>A0A8K0RF58</accession>
<evidence type="ECO:0000256" key="1">
    <source>
        <dbReference type="ARBA" id="ARBA00004123"/>
    </source>
</evidence>
<dbReference type="GO" id="GO:0008270">
    <property type="term" value="F:zinc ion binding"/>
    <property type="evidence" value="ECO:0007669"/>
    <property type="project" value="InterPro"/>
</dbReference>
<dbReference type="EMBL" id="JAGMVJ010000002">
    <property type="protein sequence ID" value="KAH7093477.1"/>
    <property type="molecule type" value="Genomic_DNA"/>
</dbReference>
<sequence length="350" mass="39429">MEAQNRRRSTSGCLTCRMRRKKCDEEKPTCIGCRRNRLICNWSKSHVSETVVALSRLPDHKRPSPFEAMGEVSFETKPPETGKLQCALMSPIASIPGLTRPRDALLFSHYLQVTAAQLAGKTEPKNPFLSHLVPIACNEPSVLRCMLAVSGAQLSVQSAEYEGEARSNYAVSLRSVKHNLVNWRESQTSVIVSLLTSTIMLGFFEVVIGDTHANFQFHLRASRTLLYELRKKRAHEVDKSLLDLLTELYAFFAITTNITLHAELTPDRTIPQDSLLSFEVLLFLNQGSEFYGILFGAAHELFALINPITNTARHFLADINLEARFEQIVKYETRIQGWAYTAKIPSGVRF</sequence>
<dbReference type="PROSITE" id="PS50048">
    <property type="entry name" value="ZN2_CY6_FUNGAL_2"/>
    <property type="match status" value="1"/>
</dbReference>
<protein>
    <submittedName>
        <fullName evidence="4">Fungal-specific transcription factor domain-containing protein</fullName>
    </submittedName>
</protein>
<dbReference type="InterPro" id="IPR021858">
    <property type="entry name" value="Fun_TF"/>
</dbReference>
<evidence type="ECO:0000259" key="3">
    <source>
        <dbReference type="PROSITE" id="PS50048"/>
    </source>
</evidence>
<reference evidence="4" key="1">
    <citation type="journal article" date="2021" name="Nat. Commun.">
        <title>Genetic determinants of endophytism in the Arabidopsis root mycobiome.</title>
        <authorList>
            <person name="Mesny F."/>
            <person name="Miyauchi S."/>
            <person name="Thiergart T."/>
            <person name="Pickel B."/>
            <person name="Atanasova L."/>
            <person name="Karlsson M."/>
            <person name="Huettel B."/>
            <person name="Barry K.W."/>
            <person name="Haridas S."/>
            <person name="Chen C."/>
            <person name="Bauer D."/>
            <person name="Andreopoulos W."/>
            <person name="Pangilinan J."/>
            <person name="LaButti K."/>
            <person name="Riley R."/>
            <person name="Lipzen A."/>
            <person name="Clum A."/>
            <person name="Drula E."/>
            <person name="Henrissat B."/>
            <person name="Kohler A."/>
            <person name="Grigoriev I.V."/>
            <person name="Martin F.M."/>
            <person name="Hacquard S."/>
        </authorList>
    </citation>
    <scope>NUCLEOTIDE SEQUENCE</scope>
    <source>
        <strain evidence="4">MPI-SDFR-AT-0120</strain>
    </source>
</reference>
<dbReference type="InterPro" id="IPR036864">
    <property type="entry name" value="Zn2-C6_fun-type_DNA-bd_sf"/>
</dbReference>
<dbReference type="SUPFAM" id="SSF57701">
    <property type="entry name" value="Zn2/Cys6 DNA-binding domain"/>
    <property type="match status" value="1"/>
</dbReference>
<gene>
    <name evidence="4" type="ORF">FB567DRAFT_544826</name>
</gene>
<evidence type="ECO:0000313" key="5">
    <source>
        <dbReference type="Proteomes" id="UP000813461"/>
    </source>
</evidence>
<dbReference type="InterPro" id="IPR001138">
    <property type="entry name" value="Zn2Cys6_DnaBD"/>
</dbReference>
<dbReference type="GO" id="GO:0005634">
    <property type="term" value="C:nucleus"/>
    <property type="evidence" value="ECO:0007669"/>
    <property type="project" value="UniProtKB-SubCell"/>
</dbReference>
<dbReference type="OrthoDB" id="187139at2759"/>
<evidence type="ECO:0000256" key="2">
    <source>
        <dbReference type="ARBA" id="ARBA00023242"/>
    </source>
</evidence>
<dbReference type="PANTHER" id="PTHR37534:SF46">
    <property type="entry name" value="ZN(II)2CYS6 TRANSCRIPTION FACTOR (EUROFUNG)"/>
    <property type="match status" value="1"/>
</dbReference>
<dbReference type="AlphaFoldDB" id="A0A8K0RF58"/>
<dbReference type="PROSITE" id="PS00463">
    <property type="entry name" value="ZN2_CY6_FUNGAL_1"/>
    <property type="match status" value="1"/>
</dbReference>
<keyword evidence="2" id="KW-0539">Nucleus</keyword>
<dbReference type="GO" id="GO:0000981">
    <property type="term" value="F:DNA-binding transcription factor activity, RNA polymerase II-specific"/>
    <property type="evidence" value="ECO:0007669"/>
    <property type="project" value="InterPro"/>
</dbReference>
<feature type="domain" description="Zn(2)-C6 fungal-type" evidence="3">
    <location>
        <begin position="12"/>
        <end position="42"/>
    </location>
</feature>
<dbReference type="Pfam" id="PF00172">
    <property type="entry name" value="Zn_clus"/>
    <property type="match status" value="1"/>
</dbReference>
<evidence type="ECO:0000313" key="4">
    <source>
        <dbReference type="EMBL" id="KAH7093477.1"/>
    </source>
</evidence>
<dbReference type="CDD" id="cd00067">
    <property type="entry name" value="GAL4"/>
    <property type="match status" value="1"/>
</dbReference>
<dbReference type="Gene3D" id="4.10.240.10">
    <property type="entry name" value="Zn(2)-C6 fungal-type DNA-binding domain"/>
    <property type="match status" value="1"/>
</dbReference>
<name>A0A8K0RF58_9PLEO</name>
<proteinExistence type="predicted"/>
<dbReference type="Pfam" id="PF11951">
    <property type="entry name" value="Fungal_trans_2"/>
    <property type="match status" value="1"/>
</dbReference>
<dbReference type="PANTHER" id="PTHR37534">
    <property type="entry name" value="TRANSCRIPTIONAL ACTIVATOR PROTEIN UGA3"/>
    <property type="match status" value="1"/>
</dbReference>
<organism evidence="4 5">
    <name type="scientific">Paraphoma chrysanthemicola</name>
    <dbReference type="NCBI Taxonomy" id="798071"/>
    <lineage>
        <taxon>Eukaryota</taxon>
        <taxon>Fungi</taxon>
        <taxon>Dikarya</taxon>
        <taxon>Ascomycota</taxon>
        <taxon>Pezizomycotina</taxon>
        <taxon>Dothideomycetes</taxon>
        <taxon>Pleosporomycetidae</taxon>
        <taxon>Pleosporales</taxon>
        <taxon>Pleosporineae</taxon>
        <taxon>Phaeosphaeriaceae</taxon>
        <taxon>Paraphoma</taxon>
    </lineage>
</organism>
<keyword evidence="5" id="KW-1185">Reference proteome</keyword>